<protein>
    <recommendedName>
        <fullName evidence="1">Transposase IS200-like domain-containing protein</fullName>
    </recommendedName>
</protein>
<dbReference type="PANTHER" id="PTHR34322">
    <property type="entry name" value="TRANSPOSASE, Y1_TNP DOMAIN-CONTAINING"/>
    <property type="match status" value="1"/>
</dbReference>
<dbReference type="PANTHER" id="PTHR34322:SF2">
    <property type="entry name" value="TRANSPOSASE IS200-LIKE DOMAIN-CONTAINING PROTEIN"/>
    <property type="match status" value="1"/>
</dbReference>
<comment type="caution">
    <text evidence="2">The sequence shown here is derived from an EMBL/GenBank/DDBJ whole genome shotgun (WGS) entry which is preliminary data.</text>
</comment>
<reference evidence="2 3" key="1">
    <citation type="submission" date="2019-01" db="EMBL/GenBank/DDBJ databases">
        <title>Cytophagaceae bacterium strain CAR-16.</title>
        <authorList>
            <person name="Chen W.-M."/>
        </authorList>
    </citation>
    <scope>NUCLEOTIDE SEQUENCE [LARGE SCALE GENOMIC DNA]</scope>
    <source>
        <strain evidence="2 3">CAR-16</strain>
    </source>
</reference>
<proteinExistence type="predicted"/>
<dbReference type="GO" id="GO:0006313">
    <property type="term" value="P:DNA transposition"/>
    <property type="evidence" value="ECO:0007669"/>
    <property type="project" value="InterPro"/>
</dbReference>
<dbReference type="OrthoDB" id="9788881at2"/>
<dbReference type="InterPro" id="IPR002686">
    <property type="entry name" value="Transposase_17"/>
</dbReference>
<dbReference type="InterPro" id="IPR036515">
    <property type="entry name" value="Transposase_17_sf"/>
</dbReference>
<feature type="domain" description="Transposase IS200-like" evidence="1">
    <location>
        <begin position="9"/>
        <end position="143"/>
    </location>
</feature>
<evidence type="ECO:0000313" key="2">
    <source>
        <dbReference type="EMBL" id="RXK50930.1"/>
    </source>
</evidence>
<evidence type="ECO:0000259" key="1">
    <source>
        <dbReference type="SMART" id="SM01321"/>
    </source>
</evidence>
<keyword evidence="3" id="KW-1185">Reference proteome</keyword>
<dbReference type="SMART" id="SM01321">
    <property type="entry name" value="Y1_Tnp"/>
    <property type="match status" value="1"/>
</dbReference>
<gene>
    <name evidence="2" type="ORF">ESB04_04560</name>
</gene>
<dbReference type="EMBL" id="SDHY01000002">
    <property type="protein sequence ID" value="RXK50930.1"/>
    <property type="molecule type" value="Genomic_DNA"/>
</dbReference>
<dbReference type="GO" id="GO:0003677">
    <property type="term" value="F:DNA binding"/>
    <property type="evidence" value="ECO:0007669"/>
    <property type="project" value="InterPro"/>
</dbReference>
<dbReference type="AlphaFoldDB" id="A0A4Q1C1L4"/>
<accession>A0A4Q1C1L4</accession>
<sequence length="206" mass="24814">MKKNTSYMVPDQLYHVYNRGINKARIFKEFRNYRFFLSKYQKYISPIADTYAYCLLGNHFHFLLKLKSAQEIYDFKKIKIEQRDQIDICKLIAIQFATLFNSYAQAFNRTNDRTGGLFERPYRRIPVEDESYFTQLIKYIHLNPEYHGIAHDFKQYKNSSYQDFTSLKRSFVDKKSVLDYFDGMEGFKEFHATEMNEKNIINLLLE</sequence>
<evidence type="ECO:0000313" key="3">
    <source>
        <dbReference type="Proteomes" id="UP000289455"/>
    </source>
</evidence>
<dbReference type="Gene3D" id="3.30.70.1290">
    <property type="entry name" value="Transposase IS200-like"/>
    <property type="match status" value="1"/>
</dbReference>
<organism evidence="2 3">
    <name type="scientific">Aquirufa rosea</name>
    <dbReference type="NCBI Taxonomy" id="2509241"/>
    <lineage>
        <taxon>Bacteria</taxon>
        <taxon>Pseudomonadati</taxon>
        <taxon>Bacteroidota</taxon>
        <taxon>Cytophagia</taxon>
        <taxon>Cytophagales</taxon>
        <taxon>Flectobacillaceae</taxon>
        <taxon>Aquirufa</taxon>
    </lineage>
</organism>
<dbReference type="Proteomes" id="UP000289455">
    <property type="component" value="Unassembled WGS sequence"/>
</dbReference>
<dbReference type="SUPFAM" id="SSF143422">
    <property type="entry name" value="Transposase IS200-like"/>
    <property type="match status" value="1"/>
</dbReference>
<dbReference type="GO" id="GO:0004803">
    <property type="term" value="F:transposase activity"/>
    <property type="evidence" value="ECO:0007669"/>
    <property type="project" value="InterPro"/>
</dbReference>
<dbReference type="RefSeq" id="WP_129026540.1">
    <property type="nucleotide sequence ID" value="NZ_SDHY01000002.1"/>
</dbReference>
<name>A0A4Q1C1L4_9BACT</name>